<comment type="caution">
    <text evidence="1">The sequence shown here is derived from an EMBL/GenBank/DDBJ whole genome shotgun (WGS) entry which is preliminary data.</text>
</comment>
<accession>A0A834EKD2</accession>
<evidence type="ECO:0000313" key="1">
    <source>
        <dbReference type="EMBL" id="KAF6120094.1"/>
    </source>
</evidence>
<gene>
    <name evidence="1" type="ORF">HJG60_010420</name>
</gene>
<proteinExistence type="predicted"/>
<sequence>MNSVRAPVYACAPAKASLWQSLRRQLALACLCARHGPSPPLPESLPFPDATPARPPALCASSWLQAPPARRQHTHQPALALTGLSFTHTNQPTRPCPDPSGSVGWASSSKAKCRRFGSRSGHMPGCRFGPLSGYLREATRSGLLSHIDVPFPLFLRPFPSS</sequence>
<dbReference type="Proteomes" id="UP000664940">
    <property type="component" value="Unassembled WGS sequence"/>
</dbReference>
<organism evidence="1 2">
    <name type="scientific">Phyllostomus discolor</name>
    <name type="common">pale spear-nosed bat</name>
    <dbReference type="NCBI Taxonomy" id="89673"/>
    <lineage>
        <taxon>Eukaryota</taxon>
        <taxon>Metazoa</taxon>
        <taxon>Chordata</taxon>
        <taxon>Craniata</taxon>
        <taxon>Vertebrata</taxon>
        <taxon>Euteleostomi</taxon>
        <taxon>Mammalia</taxon>
        <taxon>Eutheria</taxon>
        <taxon>Laurasiatheria</taxon>
        <taxon>Chiroptera</taxon>
        <taxon>Yangochiroptera</taxon>
        <taxon>Phyllostomidae</taxon>
        <taxon>Phyllostominae</taxon>
        <taxon>Phyllostomus</taxon>
    </lineage>
</organism>
<evidence type="ECO:0000313" key="2">
    <source>
        <dbReference type="Proteomes" id="UP000664940"/>
    </source>
</evidence>
<dbReference type="AlphaFoldDB" id="A0A834EKD2"/>
<name>A0A834EKD2_9CHIR</name>
<reference evidence="1 2" key="1">
    <citation type="journal article" date="2020" name="Nature">
        <title>Six reference-quality genomes reveal evolution of bat adaptations.</title>
        <authorList>
            <person name="Jebb D."/>
            <person name="Huang Z."/>
            <person name="Pippel M."/>
            <person name="Hughes G.M."/>
            <person name="Lavrichenko K."/>
            <person name="Devanna P."/>
            <person name="Winkler S."/>
            <person name="Jermiin L.S."/>
            <person name="Skirmuntt E.C."/>
            <person name="Katzourakis A."/>
            <person name="Burkitt-Gray L."/>
            <person name="Ray D.A."/>
            <person name="Sullivan K.A.M."/>
            <person name="Roscito J.G."/>
            <person name="Kirilenko B.M."/>
            <person name="Davalos L.M."/>
            <person name="Corthals A.P."/>
            <person name="Power M.L."/>
            <person name="Jones G."/>
            <person name="Ransome R.D."/>
            <person name="Dechmann D.K.N."/>
            <person name="Locatelli A.G."/>
            <person name="Puechmaille S.J."/>
            <person name="Fedrigo O."/>
            <person name="Jarvis E.D."/>
            <person name="Hiller M."/>
            <person name="Vernes S.C."/>
            <person name="Myers E.W."/>
            <person name="Teeling E.C."/>
        </authorList>
    </citation>
    <scope>NUCLEOTIDE SEQUENCE [LARGE SCALE GENOMIC DNA]</scope>
    <source>
        <strain evidence="1">Bat1K_MPI-CBG_1</strain>
    </source>
</reference>
<protein>
    <submittedName>
        <fullName evidence="1">Uncharacterized protein</fullName>
    </submittedName>
</protein>
<dbReference type="EMBL" id="JABVXQ010000003">
    <property type="protein sequence ID" value="KAF6120094.1"/>
    <property type="molecule type" value="Genomic_DNA"/>
</dbReference>